<evidence type="ECO:0000256" key="9">
    <source>
        <dbReference type="ARBA" id="ARBA00022737"/>
    </source>
</evidence>
<keyword evidence="14" id="KW-0496">Mitochondrion</keyword>
<comment type="subcellular location">
    <subcellularLocation>
        <location evidence="3">Mitochondrion</location>
    </subcellularLocation>
</comment>
<evidence type="ECO:0000259" key="16">
    <source>
        <dbReference type="Pfam" id="PF16953"/>
    </source>
</evidence>
<comment type="similarity">
    <text evidence="4">Belongs to the PPR family. P subfamily.</text>
</comment>
<dbReference type="GO" id="GO:0001682">
    <property type="term" value="P:tRNA 5'-leader removal"/>
    <property type="evidence" value="ECO:0007669"/>
    <property type="project" value="UniProtKB-ARBA"/>
</dbReference>
<keyword evidence="13" id="KW-0809">Transit peptide</keyword>
<evidence type="ECO:0000256" key="7">
    <source>
        <dbReference type="ARBA" id="ARBA00022722"/>
    </source>
</evidence>
<keyword evidence="19" id="KW-1185">Reference proteome</keyword>
<gene>
    <name evidence="18" type="ORF">H6P81_015344</name>
</gene>
<evidence type="ECO:0000256" key="6">
    <source>
        <dbReference type="ARBA" id="ARBA00022694"/>
    </source>
</evidence>
<evidence type="ECO:0000256" key="2">
    <source>
        <dbReference type="ARBA" id="ARBA00001946"/>
    </source>
</evidence>
<evidence type="ECO:0000259" key="17">
    <source>
        <dbReference type="Pfam" id="PF17177"/>
    </source>
</evidence>
<comment type="caution">
    <text evidence="18">The sequence shown here is derived from an EMBL/GenBank/DDBJ whole genome shotgun (WGS) entry which is preliminary data.</text>
</comment>
<keyword evidence="8" id="KW-0479">Metal-binding</keyword>
<dbReference type="Proteomes" id="UP000825729">
    <property type="component" value="Unassembled WGS sequence"/>
</dbReference>
<dbReference type="PANTHER" id="PTHR13547">
    <property type="match status" value="1"/>
</dbReference>
<keyword evidence="9" id="KW-0677">Repeat</keyword>
<dbReference type="EC" id="3.1.26.5" evidence="5"/>
<evidence type="ECO:0000256" key="15">
    <source>
        <dbReference type="ARBA" id="ARBA00023211"/>
    </source>
</evidence>
<keyword evidence="15" id="KW-0464">Manganese</keyword>
<evidence type="ECO:0000256" key="14">
    <source>
        <dbReference type="ARBA" id="ARBA00023128"/>
    </source>
</evidence>
<accession>A0AAV7E5D5</accession>
<dbReference type="InterPro" id="IPR033443">
    <property type="entry name" value="PROP1-like_PPR_dom"/>
</dbReference>
<keyword evidence="11" id="KW-0862">Zinc</keyword>
<dbReference type="InterPro" id="IPR031595">
    <property type="entry name" value="PRORP_C"/>
</dbReference>
<evidence type="ECO:0000256" key="8">
    <source>
        <dbReference type="ARBA" id="ARBA00022723"/>
    </source>
</evidence>
<evidence type="ECO:0000256" key="12">
    <source>
        <dbReference type="ARBA" id="ARBA00022842"/>
    </source>
</evidence>
<dbReference type="GO" id="GO:0046872">
    <property type="term" value="F:metal ion binding"/>
    <property type="evidence" value="ECO:0007669"/>
    <property type="project" value="UniProtKB-KW"/>
</dbReference>
<feature type="domain" description="PROP1-like PPR" evidence="17">
    <location>
        <begin position="96"/>
        <end position="309"/>
    </location>
</feature>
<dbReference type="AlphaFoldDB" id="A0AAV7E5D5"/>
<dbReference type="FunFam" id="1.25.40.10:FF:000339">
    <property type="entry name" value="Proteinaceous RNase P 1, chloroplastic/mitochondrial"/>
    <property type="match status" value="1"/>
</dbReference>
<dbReference type="InterPro" id="IPR011990">
    <property type="entry name" value="TPR-like_helical_dom_sf"/>
</dbReference>
<dbReference type="EMBL" id="JAINDJ010000006">
    <property type="protein sequence ID" value="KAG9444004.1"/>
    <property type="molecule type" value="Genomic_DNA"/>
</dbReference>
<dbReference type="FunFam" id="3.40.50.11980:FF:000002">
    <property type="entry name" value="Proteinaceous RNase P 2"/>
    <property type="match status" value="1"/>
</dbReference>
<organism evidence="18 19">
    <name type="scientific">Aristolochia fimbriata</name>
    <name type="common">White veined hardy Dutchman's pipe vine</name>
    <dbReference type="NCBI Taxonomy" id="158543"/>
    <lineage>
        <taxon>Eukaryota</taxon>
        <taxon>Viridiplantae</taxon>
        <taxon>Streptophyta</taxon>
        <taxon>Embryophyta</taxon>
        <taxon>Tracheophyta</taxon>
        <taxon>Spermatophyta</taxon>
        <taxon>Magnoliopsida</taxon>
        <taxon>Magnoliidae</taxon>
        <taxon>Piperales</taxon>
        <taxon>Aristolochiaceae</taxon>
        <taxon>Aristolochia</taxon>
    </lineage>
</organism>
<dbReference type="PANTHER" id="PTHR13547:SF1">
    <property type="entry name" value="MITOCHONDRIAL RIBONUCLEASE P CATALYTIC SUBUNIT"/>
    <property type="match status" value="1"/>
</dbReference>
<dbReference type="Pfam" id="PF17177">
    <property type="entry name" value="PPR_long"/>
    <property type="match status" value="1"/>
</dbReference>
<evidence type="ECO:0000256" key="11">
    <source>
        <dbReference type="ARBA" id="ARBA00022833"/>
    </source>
</evidence>
<evidence type="ECO:0000256" key="5">
    <source>
        <dbReference type="ARBA" id="ARBA00012179"/>
    </source>
</evidence>
<comment type="cofactor">
    <cofactor evidence="2">
        <name>Mg(2+)</name>
        <dbReference type="ChEBI" id="CHEBI:18420"/>
    </cofactor>
</comment>
<dbReference type="GO" id="GO:0005739">
    <property type="term" value="C:mitochondrion"/>
    <property type="evidence" value="ECO:0007669"/>
    <property type="project" value="UniProtKB-SubCell"/>
</dbReference>
<dbReference type="GO" id="GO:0004526">
    <property type="term" value="F:ribonuclease P activity"/>
    <property type="evidence" value="ECO:0007669"/>
    <property type="project" value="UniProtKB-EC"/>
</dbReference>
<evidence type="ECO:0000256" key="10">
    <source>
        <dbReference type="ARBA" id="ARBA00022801"/>
    </source>
</evidence>
<keyword evidence="7" id="KW-0540">Nuclease</keyword>
<dbReference type="Pfam" id="PF16953">
    <property type="entry name" value="PRORP"/>
    <property type="match status" value="1"/>
</dbReference>
<keyword evidence="12" id="KW-0460">Magnesium</keyword>
<evidence type="ECO:0000256" key="13">
    <source>
        <dbReference type="ARBA" id="ARBA00022946"/>
    </source>
</evidence>
<feature type="domain" description="PRORP" evidence="16">
    <location>
        <begin position="349"/>
        <end position="577"/>
    </location>
</feature>
<evidence type="ECO:0000313" key="19">
    <source>
        <dbReference type="Proteomes" id="UP000825729"/>
    </source>
</evidence>
<comment type="catalytic activity">
    <reaction evidence="1">
        <text>Endonucleolytic cleavage of RNA, removing 5'-extranucleotides from tRNA precursor.</text>
        <dbReference type="EC" id="3.1.26.5"/>
    </reaction>
</comment>
<evidence type="ECO:0000313" key="18">
    <source>
        <dbReference type="EMBL" id="KAG9444004.1"/>
    </source>
</evidence>
<evidence type="ECO:0000256" key="3">
    <source>
        <dbReference type="ARBA" id="ARBA00004173"/>
    </source>
</evidence>
<dbReference type="Gene3D" id="1.25.40.10">
    <property type="entry name" value="Tetratricopeptide repeat domain"/>
    <property type="match status" value="1"/>
</dbReference>
<evidence type="ECO:0000256" key="4">
    <source>
        <dbReference type="ARBA" id="ARBA00007626"/>
    </source>
</evidence>
<reference evidence="18 19" key="1">
    <citation type="submission" date="2021-07" db="EMBL/GenBank/DDBJ databases">
        <title>The Aristolochia fimbriata genome: insights into angiosperm evolution, floral development and chemical biosynthesis.</title>
        <authorList>
            <person name="Jiao Y."/>
        </authorList>
    </citation>
    <scope>NUCLEOTIDE SEQUENCE [LARGE SCALE GENOMIC DNA]</scope>
    <source>
        <strain evidence="18">IBCAS-2021</strain>
        <tissue evidence="18">Leaf</tissue>
    </source>
</reference>
<protein>
    <recommendedName>
        <fullName evidence="5">ribonuclease P</fullName>
        <ecNumber evidence="5">3.1.26.5</ecNumber>
    </recommendedName>
</protein>
<keyword evidence="10" id="KW-0378">Hydrolase</keyword>
<evidence type="ECO:0000256" key="1">
    <source>
        <dbReference type="ARBA" id="ARBA00000928"/>
    </source>
</evidence>
<proteinExistence type="inferred from homology"/>
<sequence>MLRHPSLFSFFSKAPSPPPPCLHITLFKLLSRNYTFQLCNRSLTTISMAKKSRVVEDVHISPLPSSSCKSQSISASTKIREIAQESISSHSKRQTKKIRREAPENVLRHKLDMCSKNGKLHQALHLYDEAHENQIPLSQYHYNVLLYLCSSFPSSTDNNEDDQISLALERGFEIFHQMGIDQIPPNEATFTSLARLAAAKEDPVMAFDLIKKMKNYNISPRLRSYGPALFGFCKKGDADGAYAVEAHMSTLGVSPEEPELAALVKVSADSGKGEKVYQFLHQLRSSVRQVSESTAKILETWFQSHAAAMVGDEKWDQAKVKEGVVKCGGGAHGIGWLGRGKWKVIRSVMEDDGVCRACGERLVCIDIDPVETENFASSLSRLACEKEVKADFTRFQEWLARHGPFEAVVDGANVSLHDQKNFSFRQLNSIVNGIRQRSQTKKLPLVILHSRRVKGGPADHPNNKKLLEKWRMAGALYATPPGSNDDWYWLFAAVSNKCLLVTNDKMRDHLFELLGKSFFPRWIEKHQVRFTFSRGNGLTFLMPPPYSIVIQESERGHWHIPIVTEDDDIETPRQWVCASRAHGTSLQQ</sequence>
<name>A0AAV7E5D5_ARIFI</name>
<dbReference type="Gene3D" id="3.40.50.11980">
    <property type="match status" value="1"/>
</dbReference>
<keyword evidence="6" id="KW-0819">tRNA processing</keyword>